<keyword evidence="1" id="KW-0472">Membrane</keyword>
<feature type="transmembrane region" description="Helical" evidence="1">
    <location>
        <begin position="99"/>
        <end position="116"/>
    </location>
</feature>
<feature type="transmembrane region" description="Helical" evidence="1">
    <location>
        <begin position="36"/>
        <end position="56"/>
    </location>
</feature>
<dbReference type="EMBL" id="JBHSMA010000016">
    <property type="protein sequence ID" value="MFC5412896.1"/>
    <property type="molecule type" value="Genomic_DNA"/>
</dbReference>
<dbReference type="RefSeq" id="WP_379850876.1">
    <property type="nucleotide sequence ID" value="NZ_JBHSMA010000016.1"/>
</dbReference>
<keyword evidence="1" id="KW-0812">Transmembrane</keyword>
<comment type="caution">
    <text evidence="3">The sequence shown here is derived from an EMBL/GenBank/DDBJ whole genome shotgun (WGS) entry which is preliminary data.</text>
</comment>
<keyword evidence="1" id="KW-1133">Transmembrane helix</keyword>
<feature type="transmembrane region" description="Helical" evidence="1">
    <location>
        <begin position="193"/>
        <end position="216"/>
    </location>
</feature>
<evidence type="ECO:0000259" key="2">
    <source>
        <dbReference type="Pfam" id="PF00487"/>
    </source>
</evidence>
<feature type="transmembrane region" description="Helical" evidence="1">
    <location>
        <begin position="62"/>
        <end position="78"/>
    </location>
</feature>
<accession>A0ABW0IHT4</accession>
<organism evidence="3 4">
    <name type="scientific">Larkinella bovis</name>
    <dbReference type="NCBI Taxonomy" id="683041"/>
    <lineage>
        <taxon>Bacteria</taxon>
        <taxon>Pseudomonadati</taxon>
        <taxon>Bacteroidota</taxon>
        <taxon>Cytophagia</taxon>
        <taxon>Cytophagales</taxon>
        <taxon>Spirosomataceae</taxon>
        <taxon>Larkinella</taxon>
    </lineage>
</organism>
<dbReference type="PANTHER" id="PTHR36459:SF1">
    <property type="entry name" value="FATTY ACID DESATURASE DOMAIN-CONTAINING PROTEIN-RELATED"/>
    <property type="match status" value="1"/>
</dbReference>
<sequence length="360" mass="41870">MRVLPALQDPTSVAPPANAFDRFLLRFIRDPRDLPFMHLTLRITLTLVPLGVLLFIPAVSGWVWWVVAVAYLGFYMLYKGPFGLMGHCAAHRPLFKREYDWLSYYMPTILALFFGMTPETYRGHHIGMHHPENNMPEDLSTTMPYQRDSVKGFLHYLTVFLFTGVFTLITYLFRKNRSKMALKAMSGEISFAVMCGFLLWLNAPATIVVFLIPFVFTRIISMIGNWTQHAFVDGSDPANAYKNSITCINVKYNHLCWNDGYHISHHCRPSMHWSEHPRFFMKTIDQYAANKAIIFDGLDFGQIFFLLMKKRYDRLAKHVINVNGTFQNEQEIIALMQYRVQPIQEWNEAPKPVKHMVSER</sequence>
<gene>
    <name evidence="3" type="ORF">ACFPMF_26465</name>
</gene>
<evidence type="ECO:0000313" key="3">
    <source>
        <dbReference type="EMBL" id="MFC5412896.1"/>
    </source>
</evidence>
<name>A0ABW0IHT4_9BACT</name>
<dbReference type="PANTHER" id="PTHR36459">
    <property type="entry name" value="ORF"/>
    <property type="match status" value="1"/>
</dbReference>
<dbReference type="InterPro" id="IPR005804">
    <property type="entry name" value="FA_desaturase_dom"/>
</dbReference>
<evidence type="ECO:0000256" key="1">
    <source>
        <dbReference type="SAM" id="Phobius"/>
    </source>
</evidence>
<dbReference type="Pfam" id="PF00487">
    <property type="entry name" value="FA_desaturase"/>
    <property type="match status" value="1"/>
</dbReference>
<keyword evidence="4" id="KW-1185">Reference proteome</keyword>
<evidence type="ECO:0000313" key="4">
    <source>
        <dbReference type="Proteomes" id="UP001596106"/>
    </source>
</evidence>
<protein>
    <submittedName>
        <fullName evidence="3">Fatty acid desaturase family protein</fullName>
    </submittedName>
</protein>
<proteinExistence type="predicted"/>
<feature type="transmembrane region" description="Helical" evidence="1">
    <location>
        <begin position="153"/>
        <end position="173"/>
    </location>
</feature>
<reference evidence="4" key="1">
    <citation type="journal article" date="2019" name="Int. J. Syst. Evol. Microbiol.">
        <title>The Global Catalogue of Microorganisms (GCM) 10K type strain sequencing project: providing services to taxonomists for standard genome sequencing and annotation.</title>
        <authorList>
            <consortium name="The Broad Institute Genomics Platform"/>
            <consortium name="The Broad Institute Genome Sequencing Center for Infectious Disease"/>
            <person name="Wu L."/>
            <person name="Ma J."/>
        </authorList>
    </citation>
    <scope>NUCLEOTIDE SEQUENCE [LARGE SCALE GENOMIC DNA]</scope>
    <source>
        <strain evidence="4">CCUG 55250</strain>
    </source>
</reference>
<feature type="domain" description="Fatty acid desaturase" evidence="2">
    <location>
        <begin position="84"/>
        <end position="287"/>
    </location>
</feature>
<dbReference type="Proteomes" id="UP001596106">
    <property type="component" value="Unassembled WGS sequence"/>
</dbReference>